<dbReference type="RefSeq" id="XP_034012965.1">
    <property type="nucleotide sequence ID" value="XM_034154904.1"/>
</dbReference>
<name>A0A642UR45_DIURU</name>
<evidence type="ECO:0000256" key="6">
    <source>
        <dbReference type="ARBA" id="ARBA00022741"/>
    </source>
</evidence>
<evidence type="ECO:0000256" key="5">
    <source>
        <dbReference type="ARBA" id="ARBA00022723"/>
    </source>
</evidence>
<dbReference type="Pfam" id="PF02696">
    <property type="entry name" value="SelO"/>
    <property type="match status" value="1"/>
</dbReference>
<keyword evidence="7" id="KW-0067">ATP-binding</keyword>
<dbReference type="PANTHER" id="PTHR32057:SF14">
    <property type="entry name" value="PROTEIN ADENYLYLTRANSFERASE SELO, MITOCHONDRIAL"/>
    <property type="match status" value="1"/>
</dbReference>
<evidence type="ECO:0000256" key="9">
    <source>
        <dbReference type="ARBA" id="ARBA00031547"/>
    </source>
</evidence>
<protein>
    <recommendedName>
        <fullName evidence="9">Selenoprotein O</fullName>
    </recommendedName>
</protein>
<evidence type="ECO:0000313" key="10">
    <source>
        <dbReference type="EMBL" id="KAA8903759.1"/>
    </source>
</evidence>
<evidence type="ECO:0000256" key="3">
    <source>
        <dbReference type="ARBA" id="ARBA00022679"/>
    </source>
</evidence>
<evidence type="ECO:0000256" key="4">
    <source>
        <dbReference type="ARBA" id="ARBA00022695"/>
    </source>
</evidence>
<dbReference type="HAMAP" id="MF_00692">
    <property type="entry name" value="SelO"/>
    <property type="match status" value="1"/>
</dbReference>
<dbReference type="GO" id="GO:0005739">
    <property type="term" value="C:mitochondrion"/>
    <property type="evidence" value="ECO:0007669"/>
    <property type="project" value="TreeGrafter"/>
</dbReference>
<evidence type="ECO:0000256" key="8">
    <source>
        <dbReference type="ARBA" id="ARBA00022842"/>
    </source>
</evidence>
<evidence type="ECO:0000256" key="7">
    <source>
        <dbReference type="ARBA" id="ARBA00022840"/>
    </source>
</evidence>
<keyword evidence="3" id="KW-0808">Transferase</keyword>
<dbReference type="VEuPathDB" id="FungiDB:DIURU_002271"/>
<dbReference type="GO" id="GO:0005524">
    <property type="term" value="F:ATP binding"/>
    <property type="evidence" value="ECO:0007669"/>
    <property type="project" value="UniProtKB-KW"/>
</dbReference>
<keyword evidence="8" id="KW-0460">Magnesium</keyword>
<keyword evidence="5" id="KW-0479">Metal-binding</keyword>
<organism evidence="10 11">
    <name type="scientific">Diutina rugosa</name>
    <name type="common">Yeast</name>
    <name type="synonym">Candida rugosa</name>
    <dbReference type="NCBI Taxonomy" id="5481"/>
    <lineage>
        <taxon>Eukaryota</taxon>
        <taxon>Fungi</taxon>
        <taxon>Dikarya</taxon>
        <taxon>Ascomycota</taxon>
        <taxon>Saccharomycotina</taxon>
        <taxon>Pichiomycetes</taxon>
        <taxon>Debaryomycetaceae</taxon>
        <taxon>Diutina</taxon>
    </lineage>
</organism>
<reference evidence="10 11" key="1">
    <citation type="submission" date="2019-07" db="EMBL/GenBank/DDBJ databases">
        <title>Genome assembly of two rare yeast pathogens: Diutina rugosa and Trichomonascus ciferrii.</title>
        <authorList>
            <person name="Mixao V."/>
            <person name="Saus E."/>
            <person name="Hansen A."/>
            <person name="Lass-Flor C."/>
            <person name="Gabaldon T."/>
        </authorList>
    </citation>
    <scope>NUCLEOTIDE SEQUENCE [LARGE SCALE GENOMIC DNA]</scope>
    <source>
        <strain evidence="10 11">CBS 613</strain>
    </source>
</reference>
<dbReference type="GO" id="GO:0046872">
    <property type="term" value="F:metal ion binding"/>
    <property type="evidence" value="ECO:0007669"/>
    <property type="project" value="UniProtKB-KW"/>
</dbReference>
<evidence type="ECO:0000256" key="1">
    <source>
        <dbReference type="ARBA" id="ARBA00001946"/>
    </source>
</evidence>
<comment type="caution">
    <text evidence="10">The sequence shown here is derived from an EMBL/GenBank/DDBJ whole genome shotgun (WGS) entry which is preliminary data.</text>
</comment>
<keyword evidence="4" id="KW-0548">Nucleotidyltransferase</keyword>
<sequence length="606" mass="68615">MRRAMSRTLRDVAVPSSFLRLTPDPRLNTPEAARANQDNLTHTPRIVPDGHYSYALPEPRKQYVYLMSNPRAMADLGLDPAQVSQVEFQSVVSGEAWLDQQEHASQLPPPWAQAYAGYQFGQFAGQLGDGRVVNLFDIPKSQPSASEALKQRAVYELQLKGAGKTPYSRFADGKAVLRSSIREYIISEHLNALGIPTTRALSLTYLPQTYAQRYRAEKCAIVARFAESWVRLGSFDLCRSRGDRKGCRLLANYVIDDLFQNEFSEFDKLKPLADLKAAPSTLSTYDKMYLEVVARNAYTAARWQVYGFLNGVLNTDNTSIVGLSMDFGPFSIMDKFNPNYTPNSEDHDLRYSYKNSPTAIWWNLTRLGEDLAELLGAGPENCDNPDWSAKDHEDEVVSRATKVIEAGGELYQYAFTKSYVEGFFDRLGLSHKLIDYSDIDHFHQVLVAPLLQLLFRLQCDYNKFFLQLAKHYPIEDAATVAKALIDEIEDHLDSAEEVELTSLATEWLAAYRSYIVKQQDIDPDFVNRQAQANPLFLPRGWILDEVIEKTEESQGTDLHYLEKLQKMSSNPYDASQWGDELKDVEQSWMVQGDKDGQAMLQCSCSS</sequence>
<proteinExistence type="inferred from homology"/>
<dbReference type="InterPro" id="IPR003846">
    <property type="entry name" value="SelO"/>
</dbReference>
<dbReference type="AlphaFoldDB" id="A0A642UR45"/>
<dbReference type="PANTHER" id="PTHR32057">
    <property type="entry name" value="PROTEIN ADENYLYLTRANSFERASE SELO, MITOCHONDRIAL"/>
    <property type="match status" value="1"/>
</dbReference>
<dbReference type="Proteomes" id="UP000449547">
    <property type="component" value="Unassembled WGS sequence"/>
</dbReference>
<dbReference type="EMBL" id="SWFT01000066">
    <property type="protein sequence ID" value="KAA8903759.1"/>
    <property type="molecule type" value="Genomic_DNA"/>
</dbReference>
<evidence type="ECO:0000256" key="2">
    <source>
        <dbReference type="ARBA" id="ARBA00009747"/>
    </source>
</evidence>
<evidence type="ECO:0000313" key="11">
    <source>
        <dbReference type="Proteomes" id="UP000449547"/>
    </source>
</evidence>
<dbReference type="GO" id="GO:0070733">
    <property type="term" value="F:AMPylase activity"/>
    <property type="evidence" value="ECO:0007669"/>
    <property type="project" value="TreeGrafter"/>
</dbReference>
<comment type="similarity">
    <text evidence="2">Belongs to the SELO family.</text>
</comment>
<keyword evidence="11" id="KW-1185">Reference proteome</keyword>
<gene>
    <name evidence="10" type="ORF">DIURU_002271</name>
</gene>
<dbReference type="OMA" id="YGPYGWL"/>
<accession>A0A642UR45</accession>
<dbReference type="GeneID" id="54780922"/>
<dbReference type="OrthoDB" id="10254721at2759"/>
<comment type="cofactor">
    <cofactor evidence="1">
        <name>Mg(2+)</name>
        <dbReference type="ChEBI" id="CHEBI:18420"/>
    </cofactor>
</comment>
<keyword evidence="6" id="KW-0547">Nucleotide-binding</keyword>